<dbReference type="Proteomes" id="UP000094527">
    <property type="component" value="Unassembled WGS sequence"/>
</dbReference>
<sequence length="161" mass="17885">MGSPRLFSVLLMVSTLLQSNLAALETNTVYHIKNVDDNTFLKVDSGGRACWNIGLVGTSSTLDATSISQRWLYNAGLPGSGYLEITDYNSDLALNELSMYSRDPWCYFAIREIKITPVSGNIYKLQDSNGGCLMSNGDGRRISWWPNCEGNGKLQWEFIKA</sequence>
<keyword evidence="3" id="KW-1185">Reference proteome</keyword>
<gene>
    <name evidence="2" type="ORF">Ocin01_15751</name>
</gene>
<name>A0A1D2MDA1_ORCCI</name>
<proteinExistence type="predicted"/>
<protein>
    <recommendedName>
        <fullName evidence="4">Ricin B lectin domain-containing protein</fullName>
    </recommendedName>
</protein>
<feature type="chain" id="PRO_5008903853" description="Ricin B lectin domain-containing protein" evidence="1">
    <location>
        <begin position="23"/>
        <end position="161"/>
    </location>
</feature>
<dbReference type="EMBL" id="LJIJ01001740">
    <property type="protein sequence ID" value="ODM90929.1"/>
    <property type="molecule type" value="Genomic_DNA"/>
</dbReference>
<reference evidence="2 3" key="1">
    <citation type="journal article" date="2016" name="Genome Biol. Evol.">
        <title>Gene Family Evolution Reflects Adaptation to Soil Environmental Stressors in the Genome of the Collembolan Orchesella cincta.</title>
        <authorList>
            <person name="Faddeeva-Vakhrusheva A."/>
            <person name="Derks M.F."/>
            <person name="Anvar S.Y."/>
            <person name="Agamennone V."/>
            <person name="Suring W."/>
            <person name="Smit S."/>
            <person name="van Straalen N.M."/>
            <person name="Roelofs D."/>
        </authorList>
    </citation>
    <scope>NUCLEOTIDE SEQUENCE [LARGE SCALE GENOMIC DNA]</scope>
    <source>
        <tissue evidence="2">Mixed pool</tissue>
    </source>
</reference>
<evidence type="ECO:0000313" key="3">
    <source>
        <dbReference type="Proteomes" id="UP000094527"/>
    </source>
</evidence>
<evidence type="ECO:0000313" key="2">
    <source>
        <dbReference type="EMBL" id="ODM90929.1"/>
    </source>
</evidence>
<accession>A0A1D2MDA1</accession>
<keyword evidence="1" id="KW-0732">Signal</keyword>
<evidence type="ECO:0000256" key="1">
    <source>
        <dbReference type="SAM" id="SignalP"/>
    </source>
</evidence>
<comment type="caution">
    <text evidence="2">The sequence shown here is derived from an EMBL/GenBank/DDBJ whole genome shotgun (WGS) entry which is preliminary data.</text>
</comment>
<evidence type="ECO:0008006" key="4">
    <source>
        <dbReference type="Google" id="ProtNLM"/>
    </source>
</evidence>
<dbReference type="AlphaFoldDB" id="A0A1D2MDA1"/>
<feature type="signal peptide" evidence="1">
    <location>
        <begin position="1"/>
        <end position="22"/>
    </location>
</feature>
<organism evidence="2 3">
    <name type="scientific">Orchesella cincta</name>
    <name type="common">Springtail</name>
    <name type="synonym">Podura cincta</name>
    <dbReference type="NCBI Taxonomy" id="48709"/>
    <lineage>
        <taxon>Eukaryota</taxon>
        <taxon>Metazoa</taxon>
        <taxon>Ecdysozoa</taxon>
        <taxon>Arthropoda</taxon>
        <taxon>Hexapoda</taxon>
        <taxon>Collembola</taxon>
        <taxon>Entomobryomorpha</taxon>
        <taxon>Entomobryoidea</taxon>
        <taxon>Orchesellidae</taxon>
        <taxon>Orchesellinae</taxon>
        <taxon>Orchesella</taxon>
    </lineage>
</organism>